<dbReference type="AlphaFoldDB" id="A0A9D0ZMI4"/>
<gene>
    <name evidence="2" type="ORF">IAA52_09850</name>
</gene>
<reference evidence="2" key="1">
    <citation type="submission" date="2020-10" db="EMBL/GenBank/DDBJ databases">
        <authorList>
            <person name="Gilroy R."/>
        </authorList>
    </citation>
    <scope>NUCLEOTIDE SEQUENCE</scope>
    <source>
        <strain evidence="2">ChiSjej6B24-2974</strain>
    </source>
</reference>
<protein>
    <submittedName>
        <fullName evidence="2">Uncharacterized protein</fullName>
    </submittedName>
</protein>
<dbReference type="EMBL" id="DVFZ01000097">
    <property type="protein sequence ID" value="HIQ83388.1"/>
    <property type="molecule type" value="Genomic_DNA"/>
</dbReference>
<keyword evidence="1" id="KW-0812">Transmembrane</keyword>
<keyword evidence="1" id="KW-1133">Transmembrane helix</keyword>
<dbReference type="PROSITE" id="PS51257">
    <property type="entry name" value="PROKAR_LIPOPROTEIN"/>
    <property type="match status" value="1"/>
</dbReference>
<reference evidence="2" key="2">
    <citation type="journal article" date="2021" name="PeerJ">
        <title>Extensive microbial diversity within the chicken gut microbiome revealed by metagenomics and culture.</title>
        <authorList>
            <person name="Gilroy R."/>
            <person name="Ravi A."/>
            <person name="Getino M."/>
            <person name="Pursley I."/>
            <person name="Horton D.L."/>
            <person name="Alikhan N.F."/>
            <person name="Baker D."/>
            <person name="Gharbi K."/>
            <person name="Hall N."/>
            <person name="Watson M."/>
            <person name="Adriaenssens E.M."/>
            <person name="Foster-Nyarko E."/>
            <person name="Jarju S."/>
            <person name="Secka A."/>
            <person name="Antonio M."/>
            <person name="Oren A."/>
            <person name="Chaudhuri R.R."/>
            <person name="La Ragione R."/>
            <person name="Hildebrand F."/>
            <person name="Pallen M.J."/>
        </authorList>
    </citation>
    <scope>NUCLEOTIDE SEQUENCE</scope>
    <source>
        <strain evidence="2">ChiSjej6B24-2974</strain>
    </source>
</reference>
<name>A0A9D0ZMI4_9FIRM</name>
<keyword evidence="1" id="KW-0472">Membrane</keyword>
<accession>A0A9D0ZMI4</accession>
<organism evidence="2 3">
    <name type="scientific">Candidatus Pullichristensenella stercorigallinarum</name>
    <dbReference type="NCBI Taxonomy" id="2840909"/>
    <lineage>
        <taxon>Bacteria</taxon>
        <taxon>Bacillati</taxon>
        <taxon>Bacillota</taxon>
        <taxon>Clostridia</taxon>
        <taxon>Candidatus Pullichristensenella</taxon>
    </lineage>
</organism>
<comment type="caution">
    <text evidence="2">The sequence shown here is derived from an EMBL/GenBank/DDBJ whole genome shotgun (WGS) entry which is preliminary data.</text>
</comment>
<proteinExistence type="predicted"/>
<evidence type="ECO:0000256" key="1">
    <source>
        <dbReference type="SAM" id="Phobius"/>
    </source>
</evidence>
<sequence>MKKKAAKKVLKIYAVCSLVLISCCVCLFAWSGLEKAVYGEFRVLPVLNMAQFESFDGVWDEEADAMLVGAVEYTSQLEESGRGRRDPLWCFINISTAATLCNLPLWYLLRVFKARNDSWVNKVLLIAGVLAMVLIAAVRIYIDHSYGSGEVEYRYPIAYITWRDLFLPALVLFLLTCIAKADNPDKIKDEP</sequence>
<dbReference type="Proteomes" id="UP000824260">
    <property type="component" value="Unassembled WGS sequence"/>
</dbReference>
<feature type="transmembrane region" description="Helical" evidence="1">
    <location>
        <begin position="91"/>
        <end position="111"/>
    </location>
</feature>
<evidence type="ECO:0000313" key="2">
    <source>
        <dbReference type="EMBL" id="HIQ83388.1"/>
    </source>
</evidence>
<evidence type="ECO:0000313" key="3">
    <source>
        <dbReference type="Proteomes" id="UP000824260"/>
    </source>
</evidence>
<feature type="transmembrane region" description="Helical" evidence="1">
    <location>
        <begin position="162"/>
        <end position="179"/>
    </location>
</feature>
<feature type="transmembrane region" description="Helical" evidence="1">
    <location>
        <begin position="123"/>
        <end position="142"/>
    </location>
</feature>
<feature type="transmembrane region" description="Helical" evidence="1">
    <location>
        <begin position="12"/>
        <end position="33"/>
    </location>
</feature>